<evidence type="ECO:0000313" key="1">
    <source>
        <dbReference type="EMBL" id="CAF1003785.1"/>
    </source>
</evidence>
<dbReference type="EMBL" id="CAJNOC010003942">
    <property type="protein sequence ID" value="CAF1003785.1"/>
    <property type="molecule type" value="Genomic_DNA"/>
</dbReference>
<name>A0A814H075_9BILA</name>
<comment type="caution">
    <text evidence="1">The sequence shown here is derived from an EMBL/GenBank/DDBJ whole genome shotgun (WGS) entry which is preliminary data.</text>
</comment>
<dbReference type="Proteomes" id="UP000663879">
    <property type="component" value="Unassembled WGS sequence"/>
</dbReference>
<dbReference type="AlphaFoldDB" id="A0A814H075"/>
<dbReference type="OrthoDB" id="6088966at2759"/>
<accession>A0A814H075</accession>
<evidence type="ECO:0000313" key="2">
    <source>
        <dbReference type="Proteomes" id="UP000663879"/>
    </source>
</evidence>
<reference evidence="1" key="1">
    <citation type="submission" date="2021-02" db="EMBL/GenBank/DDBJ databases">
        <authorList>
            <person name="Nowell W R."/>
        </authorList>
    </citation>
    <scope>NUCLEOTIDE SEQUENCE</scope>
    <source>
        <strain evidence="1">Ploen Becks lab</strain>
    </source>
</reference>
<proteinExistence type="predicted"/>
<keyword evidence="2" id="KW-1185">Reference proteome</keyword>
<organism evidence="1 2">
    <name type="scientific">Brachionus calyciflorus</name>
    <dbReference type="NCBI Taxonomy" id="104777"/>
    <lineage>
        <taxon>Eukaryota</taxon>
        <taxon>Metazoa</taxon>
        <taxon>Spiralia</taxon>
        <taxon>Gnathifera</taxon>
        <taxon>Rotifera</taxon>
        <taxon>Eurotatoria</taxon>
        <taxon>Monogononta</taxon>
        <taxon>Pseudotrocha</taxon>
        <taxon>Ploima</taxon>
        <taxon>Brachionidae</taxon>
        <taxon>Brachionus</taxon>
    </lineage>
</organism>
<protein>
    <submittedName>
        <fullName evidence="1">Uncharacterized protein</fullName>
    </submittedName>
</protein>
<gene>
    <name evidence="1" type="ORF">OXX778_LOCUS16546</name>
</gene>
<sequence>MISNDPNFETEKCPNKAYKITDSHTDEIAENVLEISPNTITETVFQTEINSFEFSEKNSNTEIQNSEAKIQSDRIEMPLSKNYPNDSIILDLPKSYSSHKRCIVCFKSNLYIKLHVVPSEARVQIMVLKGIFIPDNCRICFIHLQGFRFNKEALDSIVSFKNEIKMESKSVKDLICSLIDASKKKSLFDEFADFNSLDDETCKETTGFFKKEFEIINHYLADMKDSNVRTKSQALAIYLFWLKTGLNQEAIKAHFKIENRTDVSRYCEQVRAALSEFFVPNYLGCNSLRRDQWVTQNSIIATELYSLSNDQFVVIADGTYIYCQKSSNNFFQRKSYSCPKKGH</sequence>